<accession>A0ABT4N0M6</accession>
<evidence type="ECO:0000313" key="3">
    <source>
        <dbReference type="Proteomes" id="UP001067235"/>
    </source>
</evidence>
<protein>
    <recommendedName>
        <fullName evidence="4">Histidine kinase</fullName>
    </recommendedName>
</protein>
<proteinExistence type="predicted"/>
<feature type="transmembrane region" description="Helical" evidence="1">
    <location>
        <begin position="144"/>
        <end position="167"/>
    </location>
</feature>
<keyword evidence="3" id="KW-1185">Reference proteome</keyword>
<evidence type="ECO:0000256" key="1">
    <source>
        <dbReference type="SAM" id="Phobius"/>
    </source>
</evidence>
<dbReference type="RefSeq" id="WP_301572741.1">
    <property type="nucleotide sequence ID" value="NZ_JAPWIE010000005.1"/>
</dbReference>
<gene>
    <name evidence="2" type="ORF">O4213_17785</name>
</gene>
<sequence>MSTQATHDVRELLGLRTTAARVVVGAFIATYALVAVTTSPPGSFWYEFAAWLIVSLAAVALVAVHGDPLSTPTTIVLAGSGVVASNLVFLVVDPPVAGLQLWPLTAATAIYTYMFIRGRALWAWVGMLTVVWSCMLWAERTGLGYLTGLQTSMVNLAPVLMATFFVWRTRPAVSQIFELRQQATLRVAAEAADRAVLEERDRRLTHLDDVARPLLERLAGSGPLTEDDRLAARLLEAHLRDMLRAPALATPAISAAADATRSRGVEVVMLDDRGLDDKPASVRERLLDGVRDALDGADAGTLTIRVLPPHRETLLTIVHSTDDDITRLEYGHDGQLVPADRADNVGERAYVDVEWAEDTA</sequence>
<keyword evidence="1" id="KW-1133">Transmembrane helix</keyword>
<organism evidence="2 3">
    <name type="scientific">Gordonia rubripertincta</name>
    <name type="common">Rhodococcus corallinus</name>
    <dbReference type="NCBI Taxonomy" id="36822"/>
    <lineage>
        <taxon>Bacteria</taxon>
        <taxon>Bacillati</taxon>
        <taxon>Actinomycetota</taxon>
        <taxon>Actinomycetes</taxon>
        <taxon>Mycobacteriales</taxon>
        <taxon>Gordoniaceae</taxon>
        <taxon>Gordonia</taxon>
    </lineage>
</organism>
<name>A0ABT4N0M6_GORRU</name>
<feature type="transmembrane region" description="Helical" evidence="1">
    <location>
        <begin position="44"/>
        <end position="63"/>
    </location>
</feature>
<reference evidence="2" key="1">
    <citation type="submission" date="2022-12" db="EMBL/GenBank/DDBJ databases">
        <authorList>
            <person name="Krivoruchko A.V."/>
            <person name="Elkin A."/>
        </authorList>
    </citation>
    <scope>NUCLEOTIDE SEQUENCE</scope>
    <source>
        <strain evidence="2">IEGM 1388</strain>
    </source>
</reference>
<feature type="transmembrane region" description="Helical" evidence="1">
    <location>
        <begin position="121"/>
        <end position="138"/>
    </location>
</feature>
<keyword evidence="1" id="KW-0472">Membrane</keyword>
<dbReference type="EMBL" id="JAPWIE010000005">
    <property type="protein sequence ID" value="MCZ4551846.1"/>
    <property type="molecule type" value="Genomic_DNA"/>
</dbReference>
<evidence type="ECO:0000313" key="2">
    <source>
        <dbReference type="EMBL" id="MCZ4551846.1"/>
    </source>
</evidence>
<feature type="transmembrane region" description="Helical" evidence="1">
    <location>
        <begin position="20"/>
        <end position="38"/>
    </location>
</feature>
<comment type="caution">
    <text evidence="2">The sequence shown here is derived from an EMBL/GenBank/DDBJ whole genome shotgun (WGS) entry which is preliminary data.</text>
</comment>
<feature type="transmembrane region" description="Helical" evidence="1">
    <location>
        <begin position="75"/>
        <end position="92"/>
    </location>
</feature>
<dbReference type="Proteomes" id="UP001067235">
    <property type="component" value="Unassembled WGS sequence"/>
</dbReference>
<evidence type="ECO:0008006" key="4">
    <source>
        <dbReference type="Google" id="ProtNLM"/>
    </source>
</evidence>
<keyword evidence="1" id="KW-0812">Transmembrane</keyword>